<sequence>MRKDSVLAKLVGKEYYIVAVVIGCFLLWSMFYLHGAALIDWDEGVFALQGQWLATAGGQGKPFNFQTPPLFQLIVAFLFTVIRTHALALPLISTVFSCLSIVLVFSLGTVLYTPRTGLYAVLLFVSTEFFLFFSHSGLSESTFLFFFLAATYFFLRGFIHNSARSFLLAGLFTAAALYTKYSAFPLLVTFLIIGIAQRKTIEKKWLSRTVLLPVLVYVPYLFVFLTVVGHAGISARHGSLLGIHHHQFLYYLLRFAPFPLLFALLWTTNRPKRSRRDFYVLVPALVFFLFLGFYYHYFRLAYPIVPFLAIFAAQYIKRHKPYVVATIFIVSLGLSIDTVSYRTDTPQKIGATVRQCARDMQVRYVYTSVPPNINFYIGGEIAIPETHPSHALSERFPAFLRGREVLYRHNNELHREDKILLVHATAYDTLDREIVELLGHCEIVKTMEFLDAPVYYKDIFNPQRERAQLYKVYAAERKKIGDTVDQFWELGFKPGFTVVLVDDRVKK</sequence>
<name>A0A0S8G8F2_UNCW3</name>
<comment type="subcellular location">
    <subcellularLocation>
        <location evidence="1">Cell membrane</location>
        <topology evidence="1">Multi-pass membrane protein</topology>
    </subcellularLocation>
</comment>
<evidence type="ECO:0000256" key="8">
    <source>
        <dbReference type="SAM" id="Phobius"/>
    </source>
</evidence>
<feature type="transmembrane region" description="Helical" evidence="8">
    <location>
        <begin position="141"/>
        <end position="159"/>
    </location>
</feature>
<feature type="transmembrane region" description="Helical" evidence="8">
    <location>
        <begin position="205"/>
        <end position="228"/>
    </location>
</feature>
<dbReference type="PANTHER" id="PTHR33908">
    <property type="entry name" value="MANNOSYLTRANSFERASE YKCB-RELATED"/>
    <property type="match status" value="1"/>
</dbReference>
<keyword evidence="5 8" id="KW-0812">Transmembrane</keyword>
<dbReference type="InterPro" id="IPR038731">
    <property type="entry name" value="RgtA/B/C-like"/>
</dbReference>
<dbReference type="Proteomes" id="UP000051096">
    <property type="component" value="Unassembled WGS sequence"/>
</dbReference>
<evidence type="ECO:0000256" key="7">
    <source>
        <dbReference type="ARBA" id="ARBA00023136"/>
    </source>
</evidence>
<evidence type="ECO:0000256" key="5">
    <source>
        <dbReference type="ARBA" id="ARBA00022692"/>
    </source>
</evidence>
<feature type="transmembrane region" description="Helical" evidence="8">
    <location>
        <begin position="63"/>
        <end position="82"/>
    </location>
</feature>
<dbReference type="GO" id="GO:0005886">
    <property type="term" value="C:plasma membrane"/>
    <property type="evidence" value="ECO:0007669"/>
    <property type="project" value="UniProtKB-SubCell"/>
</dbReference>
<dbReference type="GO" id="GO:0009103">
    <property type="term" value="P:lipopolysaccharide biosynthetic process"/>
    <property type="evidence" value="ECO:0007669"/>
    <property type="project" value="UniProtKB-ARBA"/>
</dbReference>
<keyword evidence="4" id="KW-0808">Transferase</keyword>
<evidence type="ECO:0000313" key="11">
    <source>
        <dbReference type="Proteomes" id="UP000051096"/>
    </source>
</evidence>
<protein>
    <recommendedName>
        <fullName evidence="9">Glycosyltransferase RgtA/B/C/D-like domain-containing protein</fullName>
    </recommendedName>
</protein>
<comment type="caution">
    <text evidence="10">The sequence shown here is derived from an EMBL/GenBank/DDBJ whole genome shotgun (WGS) entry which is preliminary data.</text>
</comment>
<dbReference type="EMBL" id="LJUO01000148">
    <property type="protein sequence ID" value="KPK68881.1"/>
    <property type="molecule type" value="Genomic_DNA"/>
</dbReference>
<organism evidence="10 11">
    <name type="scientific">candidate division WOR_3 bacterium SM23_60</name>
    <dbReference type="NCBI Taxonomy" id="1703780"/>
    <lineage>
        <taxon>Bacteria</taxon>
        <taxon>Bacteria division WOR-3</taxon>
    </lineage>
</organism>
<feature type="transmembrane region" description="Helical" evidence="8">
    <location>
        <begin position="278"/>
        <end position="294"/>
    </location>
</feature>
<feature type="transmembrane region" description="Helical" evidence="8">
    <location>
        <begin position="89"/>
        <end position="111"/>
    </location>
</feature>
<dbReference type="GO" id="GO:0016763">
    <property type="term" value="F:pentosyltransferase activity"/>
    <property type="evidence" value="ECO:0007669"/>
    <property type="project" value="TreeGrafter"/>
</dbReference>
<feature type="transmembrane region" description="Helical" evidence="8">
    <location>
        <begin position="165"/>
        <end position="193"/>
    </location>
</feature>
<keyword evidence="3" id="KW-0328">Glycosyltransferase</keyword>
<reference evidence="10 11" key="1">
    <citation type="journal article" date="2015" name="Microbiome">
        <title>Genomic resolution of linkages in carbon, nitrogen, and sulfur cycling among widespread estuary sediment bacteria.</title>
        <authorList>
            <person name="Baker B.J."/>
            <person name="Lazar C.S."/>
            <person name="Teske A.P."/>
            <person name="Dick G.J."/>
        </authorList>
    </citation>
    <scope>NUCLEOTIDE SEQUENCE [LARGE SCALE GENOMIC DNA]</scope>
    <source>
        <strain evidence="10">SM23_60</strain>
    </source>
</reference>
<dbReference type="InterPro" id="IPR050297">
    <property type="entry name" value="LipidA_mod_glycosyltrf_83"/>
</dbReference>
<dbReference type="PANTHER" id="PTHR33908:SF11">
    <property type="entry name" value="MEMBRANE PROTEIN"/>
    <property type="match status" value="1"/>
</dbReference>
<dbReference type="Pfam" id="PF13231">
    <property type="entry name" value="PMT_2"/>
    <property type="match status" value="1"/>
</dbReference>
<feature type="domain" description="Glycosyltransferase RgtA/B/C/D-like" evidence="9">
    <location>
        <begin position="67"/>
        <end position="221"/>
    </location>
</feature>
<feature type="transmembrane region" description="Helical" evidence="8">
    <location>
        <begin position="117"/>
        <end position="134"/>
    </location>
</feature>
<proteinExistence type="predicted"/>
<feature type="transmembrane region" description="Helical" evidence="8">
    <location>
        <begin position="15"/>
        <end position="33"/>
    </location>
</feature>
<evidence type="ECO:0000256" key="1">
    <source>
        <dbReference type="ARBA" id="ARBA00004651"/>
    </source>
</evidence>
<evidence type="ECO:0000259" key="9">
    <source>
        <dbReference type="Pfam" id="PF13231"/>
    </source>
</evidence>
<gene>
    <name evidence="10" type="ORF">AMJ87_11285</name>
</gene>
<evidence type="ECO:0000256" key="3">
    <source>
        <dbReference type="ARBA" id="ARBA00022676"/>
    </source>
</evidence>
<keyword evidence="7 8" id="KW-0472">Membrane</keyword>
<evidence type="ECO:0000256" key="2">
    <source>
        <dbReference type="ARBA" id="ARBA00022475"/>
    </source>
</evidence>
<feature type="transmembrane region" description="Helical" evidence="8">
    <location>
        <begin position="248"/>
        <end position="266"/>
    </location>
</feature>
<keyword evidence="6 8" id="KW-1133">Transmembrane helix</keyword>
<accession>A0A0S8G8F2</accession>
<keyword evidence="2" id="KW-1003">Cell membrane</keyword>
<evidence type="ECO:0000256" key="6">
    <source>
        <dbReference type="ARBA" id="ARBA00022989"/>
    </source>
</evidence>
<evidence type="ECO:0000256" key="4">
    <source>
        <dbReference type="ARBA" id="ARBA00022679"/>
    </source>
</evidence>
<evidence type="ECO:0000313" key="10">
    <source>
        <dbReference type="EMBL" id="KPK68881.1"/>
    </source>
</evidence>
<dbReference type="AlphaFoldDB" id="A0A0S8G8F2"/>